<feature type="compositionally biased region" description="Basic residues" evidence="1">
    <location>
        <begin position="127"/>
        <end position="137"/>
    </location>
</feature>
<proteinExistence type="predicted"/>
<reference evidence="3" key="2">
    <citation type="submission" date="2025-05" db="UniProtKB">
        <authorList>
            <consortium name="EnsemblMetazoa"/>
        </authorList>
    </citation>
    <scope>IDENTIFICATION</scope>
    <source>
        <strain evidence="3">Foshan</strain>
    </source>
</reference>
<evidence type="ECO:0000256" key="1">
    <source>
        <dbReference type="SAM" id="MobiDB-lite"/>
    </source>
</evidence>
<feature type="signal peptide" evidence="2">
    <location>
        <begin position="1"/>
        <end position="20"/>
    </location>
</feature>
<protein>
    <recommendedName>
        <fullName evidence="5">Secreted protein</fullName>
    </recommendedName>
</protein>
<keyword evidence="4" id="KW-1185">Reference proteome</keyword>
<evidence type="ECO:0000256" key="2">
    <source>
        <dbReference type="SAM" id="SignalP"/>
    </source>
</evidence>
<evidence type="ECO:0008006" key="5">
    <source>
        <dbReference type="Google" id="ProtNLM"/>
    </source>
</evidence>
<dbReference type="Proteomes" id="UP000069940">
    <property type="component" value="Unassembled WGS sequence"/>
</dbReference>
<sequence>MGCLWPWFLTVCGLMVVVAATELTDDKDGELSLTEELASDGVWKFTCDEYCAFCGCVGQFLRDEDKCVCSCEPSTADFDCLEDVRQTKEFLGLNYTLEIREVKPNPLEDSEASNLRIQRQISPAPSPRRRPGRRMSRPGRAEPRSPPNPVRPHRRPRERGPFHRREPLEPTSP</sequence>
<feature type="compositionally biased region" description="Polar residues" evidence="1">
    <location>
        <begin position="112"/>
        <end position="121"/>
    </location>
</feature>
<dbReference type="GeneID" id="109420192"/>
<feature type="compositionally biased region" description="Basic and acidic residues" evidence="1">
    <location>
        <begin position="158"/>
        <end position="173"/>
    </location>
</feature>
<evidence type="ECO:0000313" key="4">
    <source>
        <dbReference type="Proteomes" id="UP000069940"/>
    </source>
</evidence>
<keyword evidence="2" id="KW-0732">Signal</keyword>
<accession>A0ABM1YGB6</accession>
<feature type="region of interest" description="Disordered" evidence="1">
    <location>
        <begin position="108"/>
        <end position="173"/>
    </location>
</feature>
<dbReference type="EnsemblMetazoa" id="AALFPA23_008857.R12120">
    <property type="protein sequence ID" value="AALFPA23_008857.P12120"/>
    <property type="gene ID" value="AALFPA23_008857"/>
</dbReference>
<organism evidence="3 4">
    <name type="scientific">Aedes albopictus</name>
    <name type="common">Asian tiger mosquito</name>
    <name type="synonym">Stegomyia albopicta</name>
    <dbReference type="NCBI Taxonomy" id="7160"/>
    <lineage>
        <taxon>Eukaryota</taxon>
        <taxon>Metazoa</taxon>
        <taxon>Ecdysozoa</taxon>
        <taxon>Arthropoda</taxon>
        <taxon>Hexapoda</taxon>
        <taxon>Insecta</taxon>
        <taxon>Pterygota</taxon>
        <taxon>Neoptera</taxon>
        <taxon>Endopterygota</taxon>
        <taxon>Diptera</taxon>
        <taxon>Nematocera</taxon>
        <taxon>Culicoidea</taxon>
        <taxon>Culicidae</taxon>
        <taxon>Culicinae</taxon>
        <taxon>Aedini</taxon>
        <taxon>Aedes</taxon>
        <taxon>Stegomyia</taxon>
    </lineage>
</organism>
<name>A0ABM1YGB6_AEDAL</name>
<reference evidence="4" key="1">
    <citation type="journal article" date="2015" name="Proc. Natl. Acad. Sci. U.S.A.">
        <title>Genome sequence of the Asian Tiger mosquito, Aedes albopictus, reveals insights into its biology, genetics, and evolution.</title>
        <authorList>
            <person name="Chen X.G."/>
            <person name="Jiang X."/>
            <person name="Gu J."/>
            <person name="Xu M."/>
            <person name="Wu Y."/>
            <person name="Deng Y."/>
            <person name="Zhang C."/>
            <person name="Bonizzoni M."/>
            <person name="Dermauw W."/>
            <person name="Vontas J."/>
            <person name="Armbruster P."/>
            <person name="Huang X."/>
            <person name="Yang Y."/>
            <person name="Zhang H."/>
            <person name="He W."/>
            <person name="Peng H."/>
            <person name="Liu Y."/>
            <person name="Wu K."/>
            <person name="Chen J."/>
            <person name="Lirakis M."/>
            <person name="Topalis P."/>
            <person name="Van Leeuwen T."/>
            <person name="Hall A.B."/>
            <person name="Jiang X."/>
            <person name="Thorpe C."/>
            <person name="Mueller R.L."/>
            <person name="Sun C."/>
            <person name="Waterhouse R.M."/>
            <person name="Yan G."/>
            <person name="Tu Z.J."/>
            <person name="Fang X."/>
            <person name="James A.A."/>
        </authorList>
    </citation>
    <scope>NUCLEOTIDE SEQUENCE [LARGE SCALE GENOMIC DNA]</scope>
    <source>
        <strain evidence="4">Foshan</strain>
    </source>
</reference>
<dbReference type="RefSeq" id="XP_019550061.3">
    <property type="nucleotide sequence ID" value="XM_019694516.3"/>
</dbReference>
<evidence type="ECO:0000313" key="3">
    <source>
        <dbReference type="EnsemblMetazoa" id="AALFPA23_008857.P12120"/>
    </source>
</evidence>
<feature type="chain" id="PRO_5046452246" description="Secreted protein" evidence="2">
    <location>
        <begin position="21"/>
        <end position="173"/>
    </location>
</feature>